<evidence type="ECO:0000256" key="4">
    <source>
        <dbReference type="ARBA" id="ARBA00022605"/>
    </source>
</evidence>
<dbReference type="PROSITE" id="PS00614">
    <property type="entry name" value="IGPS"/>
    <property type="match status" value="1"/>
</dbReference>
<evidence type="ECO:0000256" key="3">
    <source>
        <dbReference type="ARBA" id="ARBA00008737"/>
    </source>
</evidence>
<evidence type="ECO:0000256" key="6">
    <source>
        <dbReference type="ARBA" id="ARBA00022822"/>
    </source>
</evidence>
<sequence length="285" mass="30130">MSILDSLYEAALADAAAREAVEPIGHVREQAEGQPPARDVLAALAPRDTVHVIAEVKRASPSRGALAEIPDPAALAAVYAEHGASVVSVLTERTRFHGSLDDLRAVRARVDIPVLRKDFIATEYQIVEARAAGADLVLLIVAGLDDDRLRTLRELAESLGMQALVETHTASEVERAVASGARIIGVNARDLTTFDEHPERFGELARAIPEGAVRVAESAVRAPGHVADYRRAGADAVLIGQALVTGDPAETLDAFLRAGTDAVVARCGRTPPRPPPPAPAGERRS</sequence>
<dbReference type="InterPro" id="IPR001468">
    <property type="entry name" value="Indole-3-GlycerolPSynthase_CS"/>
</dbReference>
<comment type="pathway">
    <text evidence="2 9">Amino-acid biosynthesis; L-tryptophan biosynthesis; L-tryptophan from chorismate: step 4/5.</text>
</comment>
<comment type="caution">
    <text evidence="12">The sequence shown here is derived from an EMBL/GenBank/DDBJ whole genome shotgun (WGS) entry which is preliminary data.</text>
</comment>
<comment type="similarity">
    <text evidence="3 9">Belongs to the TrpC family.</text>
</comment>
<dbReference type="FunFam" id="3.20.20.70:FF:000024">
    <property type="entry name" value="Indole-3-glycerol phosphate synthase"/>
    <property type="match status" value="1"/>
</dbReference>
<dbReference type="PANTHER" id="PTHR22854">
    <property type="entry name" value="TRYPTOPHAN BIOSYNTHESIS PROTEIN"/>
    <property type="match status" value="1"/>
</dbReference>
<dbReference type="AlphaFoldDB" id="A0A7C8FL36"/>
<evidence type="ECO:0000259" key="11">
    <source>
        <dbReference type="Pfam" id="PF00218"/>
    </source>
</evidence>
<dbReference type="Gene3D" id="3.20.20.70">
    <property type="entry name" value="Aldolase class I"/>
    <property type="match status" value="1"/>
</dbReference>
<reference evidence="12 13" key="1">
    <citation type="submission" date="2019-09" db="EMBL/GenBank/DDBJ databases">
        <title>Phylogeny of genus Pseudoclavibacter and closely related genus.</title>
        <authorList>
            <person name="Li Y."/>
        </authorList>
    </citation>
    <scope>NUCLEOTIDE SEQUENCE [LARGE SCALE GENOMIC DNA]</scope>
    <source>
        <strain evidence="12 13">JCM 16921</strain>
    </source>
</reference>
<dbReference type="InterPro" id="IPR045186">
    <property type="entry name" value="Indole-3-glycerol_P_synth"/>
</dbReference>
<keyword evidence="7 9" id="KW-0057">Aromatic amino acid biosynthesis</keyword>
<evidence type="ECO:0000256" key="9">
    <source>
        <dbReference type="HAMAP-Rule" id="MF_00134"/>
    </source>
</evidence>
<keyword evidence="4 9" id="KW-0028">Amino-acid biosynthesis</keyword>
<dbReference type="EC" id="4.1.1.48" evidence="9"/>
<keyword evidence="8 9" id="KW-0456">Lyase</keyword>
<proteinExistence type="inferred from homology"/>
<accession>A0A7C8FL36</accession>
<evidence type="ECO:0000256" key="5">
    <source>
        <dbReference type="ARBA" id="ARBA00022793"/>
    </source>
</evidence>
<evidence type="ECO:0000313" key="12">
    <source>
        <dbReference type="EMBL" id="KAB1632903.1"/>
    </source>
</evidence>
<evidence type="ECO:0000256" key="2">
    <source>
        <dbReference type="ARBA" id="ARBA00004696"/>
    </source>
</evidence>
<feature type="domain" description="Indole-3-glycerol phosphate synthase" evidence="11">
    <location>
        <begin position="4"/>
        <end position="247"/>
    </location>
</feature>
<dbReference type="GO" id="GO:0004425">
    <property type="term" value="F:indole-3-glycerol-phosphate synthase activity"/>
    <property type="evidence" value="ECO:0007669"/>
    <property type="project" value="UniProtKB-UniRule"/>
</dbReference>
<dbReference type="EMBL" id="WBKA01000002">
    <property type="protein sequence ID" value="KAB1632903.1"/>
    <property type="molecule type" value="Genomic_DNA"/>
</dbReference>
<dbReference type="GO" id="GO:0000162">
    <property type="term" value="P:L-tryptophan biosynthetic process"/>
    <property type="evidence" value="ECO:0007669"/>
    <property type="project" value="UniProtKB-UniRule"/>
</dbReference>
<protein>
    <recommendedName>
        <fullName evidence="9">Indole-3-glycerol phosphate synthase</fullName>
        <shortName evidence="9">IGPS</shortName>
        <ecNumber evidence="9">4.1.1.48</ecNumber>
    </recommendedName>
</protein>
<evidence type="ECO:0000256" key="8">
    <source>
        <dbReference type="ARBA" id="ARBA00023239"/>
    </source>
</evidence>
<dbReference type="InterPro" id="IPR011060">
    <property type="entry name" value="RibuloseP-bd_barrel"/>
</dbReference>
<dbReference type="NCBIfam" id="NF001369">
    <property type="entry name" value="PRK00278.1-1"/>
    <property type="match status" value="1"/>
</dbReference>
<evidence type="ECO:0000256" key="10">
    <source>
        <dbReference type="SAM" id="MobiDB-lite"/>
    </source>
</evidence>
<gene>
    <name evidence="9 12" type="primary">trpC</name>
    <name evidence="12" type="ORF">F8O02_03325</name>
</gene>
<dbReference type="InterPro" id="IPR013785">
    <property type="entry name" value="Aldolase_TIM"/>
</dbReference>
<dbReference type="OrthoDB" id="9804217at2"/>
<dbReference type="GO" id="GO:0004640">
    <property type="term" value="F:phosphoribosylanthranilate isomerase activity"/>
    <property type="evidence" value="ECO:0007669"/>
    <property type="project" value="TreeGrafter"/>
</dbReference>
<name>A0A7C8FL36_9MICO</name>
<evidence type="ECO:0000256" key="7">
    <source>
        <dbReference type="ARBA" id="ARBA00023141"/>
    </source>
</evidence>
<dbReference type="HAMAP" id="MF_00134_B">
    <property type="entry name" value="IGPS_B"/>
    <property type="match status" value="1"/>
</dbReference>
<dbReference type="UniPathway" id="UPA00035">
    <property type="reaction ID" value="UER00043"/>
</dbReference>
<evidence type="ECO:0000313" key="13">
    <source>
        <dbReference type="Proteomes" id="UP000481339"/>
    </source>
</evidence>
<comment type="catalytic activity">
    <reaction evidence="1 9">
        <text>1-(2-carboxyphenylamino)-1-deoxy-D-ribulose 5-phosphate + H(+) = (1S,2R)-1-C-(indol-3-yl)glycerol 3-phosphate + CO2 + H2O</text>
        <dbReference type="Rhea" id="RHEA:23476"/>
        <dbReference type="ChEBI" id="CHEBI:15377"/>
        <dbReference type="ChEBI" id="CHEBI:15378"/>
        <dbReference type="ChEBI" id="CHEBI:16526"/>
        <dbReference type="ChEBI" id="CHEBI:58613"/>
        <dbReference type="ChEBI" id="CHEBI:58866"/>
        <dbReference type="EC" id="4.1.1.48"/>
    </reaction>
</comment>
<keyword evidence="13" id="KW-1185">Reference proteome</keyword>
<dbReference type="InterPro" id="IPR013798">
    <property type="entry name" value="Indole-3-glycerol_P_synth_dom"/>
</dbReference>
<evidence type="ECO:0000256" key="1">
    <source>
        <dbReference type="ARBA" id="ARBA00001633"/>
    </source>
</evidence>
<keyword evidence="6 9" id="KW-0822">Tryptophan biosynthesis</keyword>
<dbReference type="PANTHER" id="PTHR22854:SF2">
    <property type="entry name" value="INDOLE-3-GLYCEROL-PHOSPHATE SYNTHASE"/>
    <property type="match status" value="1"/>
</dbReference>
<keyword evidence="5 9" id="KW-0210">Decarboxylase</keyword>
<dbReference type="Proteomes" id="UP000481339">
    <property type="component" value="Unassembled WGS sequence"/>
</dbReference>
<dbReference type="SUPFAM" id="SSF51366">
    <property type="entry name" value="Ribulose-phoshate binding barrel"/>
    <property type="match status" value="1"/>
</dbReference>
<dbReference type="Pfam" id="PF00218">
    <property type="entry name" value="IGPS"/>
    <property type="match status" value="1"/>
</dbReference>
<feature type="region of interest" description="Disordered" evidence="10">
    <location>
        <begin position="266"/>
        <end position="285"/>
    </location>
</feature>
<organism evidence="12 13">
    <name type="scientific">Pseudoclavibacter caeni</name>
    <dbReference type="NCBI Taxonomy" id="908846"/>
    <lineage>
        <taxon>Bacteria</taxon>
        <taxon>Bacillati</taxon>
        <taxon>Actinomycetota</taxon>
        <taxon>Actinomycetes</taxon>
        <taxon>Micrococcales</taxon>
        <taxon>Microbacteriaceae</taxon>
        <taxon>Pseudoclavibacter</taxon>
    </lineage>
</organism>
<dbReference type="CDD" id="cd00331">
    <property type="entry name" value="IGPS"/>
    <property type="match status" value="1"/>
</dbReference>